<accession>A0AAV2PTE6</accession>
<reference evidence="2 3" key="1">
    <citation type="submission" date="2024-05" db="EMBL/GenBank/DDBJ databases">
        <authorList>
            <person name="Wallberg A."/>
        </authorList>
    </citation>
    <scope>NUCLEOTIDE SEQUENCE [LARGE SCALE GENOMIC DNA]</scope>
</reference>
<keyword evidence="1" id="KW-0732">Signal</keyword>
<feature type="chain" id="PRO_5043988060" description="Secreted protein" evidence="1">
    <location>
        <begin position="28"/>
        <end position="282"/>
    </location>
</feature>
<feature type="signal peptide" evidence="1">
    <location>
        <begin position="1"/>
        <end position="27"/>
    </location>
</feature>
<comment type="caution">
    <text evidence="2">The sequence shown here is derived from an EMBL/GenBank/DDBJ whole genome shotgun (WGS) entry which is preliminary data.</text>
</comment>
<sequence>MRAQKLLYCHRMLRLTLLLALLGTVLAGGSFMKKYGHSKIMANCFGEDAYYAYAKEVHKHSWECKKEIYEKMKEGKEPEVQVNEAPLASFFDTLRSSAAGQPQYIPIPVYYQSSQAVNPFAPFQRQKREAMYTSELLKKMVKKVKAKVGTLMCVLKKMGGIDENKNLKIASIKAQTEKYSAGLDPALKADLFGVIDKCSEFTKCVEDKDSPLPIELQRIMAYLKCDKKKRVAICMKADLRKHMSEFDLSAFPMEGDEDDKVEKLLHVLWAADPGTDPLDLLA</sequence>
<name>A0AAV2PTE6_MEGNR</name>
<dbReference type="GO" id="GO:0005549">
    <property type="term" value="F:odorant binding"/>
    <property type="evidence" value="ECO:0007669"/>
    <property type="project" value="InterPro"/>
</dbReference>
<evidence type="ECO:0000313" key="2">
    <source>
        <dbReference type="EMBL" id="CAL4065032.1"/>
    </source>
</evidence>
<evidence type="ECO:0000256" key="1">
    <source>
        <dbReference type="SAM" id="SignalP"/>
    </source>
</evidence>
<protein>
    <recommendedName>
        <fullName evidence="4">Secreted protein</fullName>
    </recommendedName>
</protein>
<keyword evidence="3" id="KW-1185">Reference proteome</keyword>
<dbReference type="SUPFAM" id="SSF47565">
    <property type="entry name" value="Insect pheromone/odorant-binding proteins"/>
    <property type="match status" value="1"/>
</dbReference>
<dbReference type="Proteomes" id="UP001497623">
    <property type="component" value="Unassembled WGS sequence"/>
</dbReference>
<proteinExistence type="predicted"/>
<gene>
    <name evidence="2" type="ORF">MNOR_LOCUS4490</name>
</gene>
<dbReference type="InterPro" id="IPR036728">
    <property type="entry name" value="PBP_GOBP_sf"/>
</dbReference>
<evidence type="ECO:0000313" key="3">
    <source>
        <dbReference type="Proteomes" id="UP001497623"/>
    </source>
</evidence>
<dbReference type="EMBL" id="CAXKWB010001649">
    <property type="protein sequence ID" value="CAL4065032.1"/>
    <property type="molecule type" value="Genomic_DNA"/>
</dbReference>
<evidence type="ECO:0008006" key="4">
    <source>
        <dbReference type="Google" id="ProtNLM"/>
    </source>
</evidence>
<dbReference type="AlphaFoldDB" id="A0AAV2PTE6"/>
<organism evidence="2 3">
    <name type="scientific">Meganyctiphanes norvegica</name>
    <name type="common">Northern krill</name>
    <name type="synonym">Thysanopoda norvegica</name>
    <dbReference type="NCBI Taxonomy" id="48144"/>
    <lineage>
        <taxon>Eukaryota</taxon>
        <taxon>Metazoa</taxon>
        <taxon>Ecdysozoa</taxon>
        <taxon>Arthropoda</taxon>
        <taxon>Crustacea</taxon>
        <taxon>Multicrustacea</taxon>
        <taxon>Malacostraca</taxon>
        <taxon>Eumalacostraca</taxon>
        <taxon>Eucarida</taxon>
        <taxon>Euphausiacea</taxon>
        <taxon>Euphausiidae</taxon>
        <taxon>Meganyctiphanes</taxon>
    </lineage>
</organism>